<dbReference type="Proteomes" id="UP000327013">
    <property type="component" value="Unassembled WGS sequence"/>
</dbReference>
<keyword evidence="3" id="KW-1185">Reference proteome</keyword>
<evidence type="ECO:0000313" key="2">
    <source>
        <dbReference type="EMBL" id="KAB8346336.1"/>
    </source>
</evidence>
<proteinExistence type="predicted"/>
<feature type="region of interest" description="Disordered" evidence="1">
    <location>
        <begin position="76"/>
        <end position="160"/>
    </location>
</feature>
<evidence type="ECO:0000313" key="3">
    <source>
        <dbReference type="Proteomes" id="UP000327013"/>
    </source>
</evidence>
<feature type="compositionally biased region" description="Low complexity" evidence="1">
    <location>
        <begin position="134"/>
        <end position="147"/>
    </location>
</feature>
<reference evidence="2 3" key="1">
    <citation type="submission" date="2019-06" db="EMBL/GenBank/DDBJ databases">
        <title>A chromosomal-level reference genome of Carpinus fangiana (Coryloideae, Betulaceae).</title>
        <authorList>
            <person name="Yang X."/>
            <person name="Wang Z."/>
            <person name="Zhang L."/>
            <person name="Hao G."/>
            <person name="Liu J."/>
            <person name="Yang Y."/>
        </authorList>
    </citation>
    <scope>NUCLEOTIDE SEQUENCE [LARGE SCALE GENOMIC DNA]</scope>
    <source>
        <strain evidence="2">Cfa_2016G</strain>
        <tissue evidence="2">Leaf</tissue>
    </source>
</reference>
<comment type="caution">
    <text evidence="2">The sequence shown here is derived from an EMBL/GenBank/DDBJ whole genome shotgun (WGS) entry which is preliminary data.</text>
</comment>
<sequence>MSFLPMSGGYDAYAPDPDVESDDSSINHFMQSTPWLHDFQLPADPFQVPSPPLENFFFVPSPDIVRLVPATAPIFTGRSNNVFDEGSPSLEPTRHSSRLSAKATRVHTTDGSYLLTPEATPCPSDSQRPRRDSASSATTTTYDSDATLPAFKTPPKSRPAPIAVMQTPLRRGAFPSATKIANHVERLTQLSSFLDYLQRANRIDGATLFDAPLAYSPTASFETSFDNLRAKVFASRVPPAAAAATTFILEPDDATPADPGPIPFTKARNTTTISFAPPSFATPNERELHERRTSAGLIVSASAPPSIYISTADTQRLDELAAGSESFVFGGCGATSGRMASEDARVGVWYRVLDGALRITAHVEGGCDEDVMLVDGNVSVAVVMMGRAHTVAAVPLGVADEVEPAVDCGCVGEAGAEECRCQLNSHGKVGSGWSSAFVSGAVLFATGFVPMTRLCSREEMGEVRGLGRQEQTGGDCEDSSELQDDWY</sequence>
<protein>
    <submittedName>
        <fullName evidence="2">Uncharacterized protein</fullName>
    </submittedName>
</protein>
<dbReference type="AlphaFoldDB" id="A0A5N6KV15"/>
<feature type="compositionally biased region" description="Acidic residues" evidence="1">
    <location>
        <begin position="475"/>
        <end position="487"/>
    </location>
</feature>
<evidence type="ECO:0000256" key="1">
    <source>
        <dbReference type="SAM" id="MobiDB-lite"/>
    </source>
</evidence>
<gene>
    <name evidence="2" type="ORF">FH972_023380</name>
</gene>
<accession>A0A5N6KV15</accession>
<dbReference type="EMBL" id="VIBQ01000013">
    <property type="protein sequence ID" value="KAB8346336.1"/>
    <property type="molecule type" value="Genomic_DNA"/>
</dbReference>
<name>A0A5N6KV15_9ROSI</name>
<feature type="region of interest" description="Disordered" evidence="1">
    <location>
        <begin position="464"/>
        <end position="487"/>
    </location>
</feature>
<organism evidence="2 3">
    <name type="scientific">Carpinus fangiana</name>
    <dbReference type="NCBI Taxonomy" id="176857"/>
    <lineage>
        <taxon>Eukaryota</taxon>
        <taxon>Viridiplantae</taxon>
        <taxon>Streptophyta</taxon>
        <taxon>Embryophyta</taxon>
        <taxon>Tracheophyta</taxon>
        <taxon>Spermatophyta</taxon>
        <taxon>Magnoliopsida</taxon>
        <taxon>eudicotyledons</taxon>
        <taxon>Gunneridae</taxon>
        <taxon>Pentapetalae</taxon>
        <taxon>rosids</taxon>
        <taxon>fabids</taxon>
        <taxon>Fagales</taxon>
        <taxon>Betulaceae</taxon>
        <taxon>Carpinus</taxon>
    </lineage>
</organism>